<comment type="catalytic activity">
    <reaction evidence="9 10 11">
        <text>adenosine(37) in tRNA + dimethylallyl diphosphate = N(6)-dimethylallyladenosine(37) in tRNA + diphosphate</text>
        <dbReference type="Rhea" id="RHEA:26482"/>
        <dbReference type="Rhea" id="RHEA-COMP:10162"/>
        <dbReference type="Rhea" id="RHEA-COMP:10375"/>
        <dbReference type="ChEBI" id="CHEBI:33019"/>
        <dbReference type="ChEBI" id="CHEBI:57623"/>
        <dbReference type="ChEBI" id="CHEBI:74411"/>
        <dbReference type="ChEBI" id="CHEBI:74415"/>
        <dbReference type="EC" id="2.5.1.75"/>
    </reaction>
</comment>
<feature type="site" description="Interaction with substrate tRNA" evidence="10">
    <location>
        <position position="123"/>
    </location>
</feature>
<keyword evidence="4 10" id="KW-0808">Transferase</keyword>
<keyword evidence="8 10" id="KW-0460">Magnesium</keyword>
<gene>
    <name evidence="10 14" type="primary">miaA</name>
    <name evidence="14" type="ORF">Lisr_2687</name>
</gene>
<dbReference type="SUPFAM" id="SSF52540">
    <property type="entry name" value="P-loop containing nucleoside triphosphate hydrolases"/>
    <property type="match status" value="1"/>
</dbReference>
<dbReference type="GO" id="GO:0052381">
    <property type="term" value="F:tRNA dimethylallyltransferase activity"/>
    <property type="evidence" value="ECO:0007669"/>
    <property type="project" value="UniProtKB-UniRule"/>
</dbReference>
<evidence type="ECO:0000256" key="12">
    <source>
        <dbReference type="RuleBase" id="RU003784"/>
    </source>
</evidence>
<feature type="site" description="Interaction with substrate tRNA" evidence="10">
    <location>
        <position position="101"/>
    </location>
</feature>
<dbReference type="HAMAP" id="MF_00185">
    <property type="entry name" value="IPP_trans"/>
    <property type="match status" value="1"/>
</dbReference>
<evidence type="ECO:0000256" key="10">
    <source>
        <dbReference type="HAMAP-Rule" id="MF_00185"/>
    </source>
</evidence>
<dbReference type="FunFam" id="1.10.20.140:FF:000001">
    <property type="entry name" value="tRNA dimethylallyltransferase"/>
    <property type="match status" value="1"/>
</dbReference>
<evidence type="ECO:0000313" key="15">
    <source>
        <dbReference type="Proteomes" id="UP000054761"/>
    </source>
</evidence>
<evidence type="ECO:0000256" key="1">
    <source>
        <dbReference type="ARBA" id="ARBA00001946"/>
    </source>
</evidence>
<protein>
    <recommendedName>
        <fullName evidence="10">tRNA dimethylallyltransferase</fullName>
        <ecNumber evidence="10">2.5.1.75</ecNumber>
    </recommendedName>
    <alternativeName>
        <fullName evidence="10">Dimethylallyl diphosphate:tRNA dimethylallyltransferase</fullName>
        <shortName evidence="10">DMAPP:tRNA dimethylallyltransferase</shortName>
        <shortName evidence="10">DMATase</shortName>
    </alternativeName>
    <alternativeName>
        <fullName evidence="10">Isopentenyl-diphosphate:tRNA isopentenyltransferase</fullName>
        <shortName evidence="10">IPP transferase</shortName>
        <shortName evidence="10">IPPT</shortName>
        <shortName evidence="10">IPTase</shortName>
    </alternativeName>
</protein>
<accession>A0A0W0V2U7</accession>
<dbReference type="NCBIfam" id="TIGR00174">
    <property type="entry name" value="miaA"/>
    <property type="match status" value="1"/>
</dbReference>
<keyword evidence="6 10" id="KW-0547">Nucleotide-binding</keyword>
<dbReference type="OrthoDB" id="9776390at2"/>
<dbReference type="GO" id="GO:0005524">
    <property type="term" value="F:ATP binding"/>
    <property type="evidence" value="ECO:0007669"/>
    <property type="project" value="UniProtKB-UniRule"/>
</dbReference>
<evidence type="ECO:0000313" key="14">
    <source>
        <dbReference type="EMBL" id="KTD14459.1"/>
    </source>
</evidence>
<evidence type="ECO:0000256" key="11">
    <source>
        <dbReference type="RuleBase" id="RU003783"/>
    </source>
</evidence>
<comment type="subunit">
    <text evidence="10">Monomer.</text>
</comment>
<evidence type="ECO:0000256" key="3">
    <source>
        <dbReference type="ARBA" id="ARBA00005842"/>
    </source>
</evidence>
<dbReference type="AlphaFoldDB" id="A0A0W0V2U7"/>
<sequence>MIETVFCLMGPTASGKTDLACQLVQRYPFEIVSVDSAMIYREMNIGTAKPTPEELWQTPHHLIDILDPVEVYSAARFCSDVDRLCRQIRARNKYPLLVGGTMMYFKALQQGLSHLPQADGLIRKQLIQQASTHGWNKLHQQLAVVDPDSASRIHPNDAQRIARALEVYYLTGTTLSGHLDQQKTGEKYSFINMVLFPAQRSWLHTRIEHRFANMLAGGLIEEVEVLINKWSMTTDMPALRCVGYRQVFDFLQGQFNVQTLKEKGTAATRQLAKRQLTWLRHWPDAVYFDPQENDCATKMMEKLDKLLDNNLDST</sequence>
<name>A0A0W0V2U7_9GAMM</name>
<dbReference type="InterPro" id="IPR039657">
    <property type="entry name" value="Dimethylallyltransferase"/>
</dbReference>
<dbReference type="Proteomes" id="UP000054761">
    <property type="component" value="Unassembled WGS sequence"/>
</dbReference>
<proteinExistence type="inferred from homology"/>
<feature type="region of interest" description="Interaction with substrate tRNA" evidence="10">
    <location>
        <begin position="240"/>
        <end position="245"/>
    </location>
</feature>
<comment type="cofactor">
    <cofactor evidence="1 10">
        <name>Mg(2+)</name>
        <dbReference type="ChEBI" id="CHEBI:18420"/>
    </cofactor>
</comment>
<evidence type="ECO:0000256" key="9">
    <source>
        <dbReference type="ARBA" id="ARBA00049563"/>
    </source>
</evidence>
<dbReference type="PANTHER" id="PTHR11088:SF60">
    <property type="entry name" value="TRNA DIMETHYLALLYLTRANSFERASE"/>
    <property type="match status" value="1"/>
</dbReference>
<evidence type="ECO:0000256" key="2">
    <source>
        <dbReference type="ARBA" id="ARBA00003213"/>
    </source>
</evidence>
<dbReference type="Gene3D" id="3.40.50.300">
    <property type="entry name" value="P-loop containing nucleotide triphosphate hydrolases"/>
    <property type="match status" value="1"/>
</dbReference>
<evidence type="ECO:0000256" key="13">
    <source>
        <dbReference type="RuleBase" id="RU003785"/>
    </source>
</evidence>
<feature type="region of interest" description="Interaction with substrate tRNA" evidence="10">
    <location>
        <begin position="159"/>
        <end position="163"/>
    </location>
</feature>
<dbReference type="InterPro" id="IPR027417">
    <property type="entry name" value="P-loop_NTPase"/>
</dbReference>
<feature type="binding site" evidence="10">
    <location>
        <begin position="12"/>
        <end position="17"/>
    </location>
    <ligand>
        <name>substrate</name>
    </ligand>
</feature>
<dbReference type="Gene3D" id="1.10.20.140">
    <property type="match status" value="1"/>
</dbReference>
<comment type="function">
    <text evidence="2 10 12">Catalyzes the transfer of a dimethylallyl group onto the adenine at position 37 in tRNAs that read codons beginning with uridine, leading to the formation of N6-(dimethylallyl)adenosine (i(6)A).</text>
</comment>
<dbReference type="EC" id="2.5.1.75" evidence="10"/>
<dbReference type="EMBL" id="LNYH01000149">
    <property type="protein sequence ID" value="KTD14459.1"/>
    <property type="molecule type" value="Genomic_DNA"/>
</dbReference>
<dbReference type="PATRIC" id="fig|454.4.peg.2952"/>
<dbReference type="STRING" id="454.Lisr_2687"/>
<evidence type="ECO:0000256" key="7">
    <source>
        <dbReference type="ARBA" id="ARBA00022840"/>
    </source>
</evidence>
<feature type="binding site" evidence="10">
    <location>
        <begin position="10"/>
        <end position="17"/>
    </location>
    <ligand>
        <name>ATP</name>
        <dbReference type="ChEBI" id="CHEBI:30616"/>
    </ligand>
</feature>
<dbReference type="RefSeq" id="WP_058502955.1">
    <property type="nucleotide sequence ID" value="NZ_CAAAJA010000009.1"/>
</dbReference>
<organism evidence="14 15">
    <name type="scientific">Legionella israelensis</name>
    <dbReference type="NCBI Taxonomy" id="454"/>
    <lineage>
        <taxon>Bacteria</taxon>
        <taxon>Pseudomonadati</taxon>
        <taxon>Pseudomonadota</taxon>
        <taxon>Gammaproteobacteria</taxon>
        <taxon>Legionellales</taxon>
        <taxon>Legionellaceae</taxon>
        <taxon>Legionella</taxon>
    </lineage>
</organism>
<comment type="similarity">
    <text evidence="3 10 13">Belongs to the IPP transferase family.</text>
</comment>
<dbReference type="Pfam" id="PF01715">
    <property type="entry name" value="IPPT"/>
    <property type="match status" value="1"/>
</dbReference>
<keyword evidence="5 10" id="KW-0819">tRNA processing</keyword>
<reference evidence="14 15" key="1">
    <citation type="submission" date="2015-11" db="EMBL/GenBank/DDBJ databases">
        <title>Genomic analysis of 38 Legionella species identifies large and diverse effector repertoires.</title>
        <authorList>
            <person name="Burstein D."/>
            <person name="Amaro F."/>
            <person name="Zusman T."/>
            <person name="Lifshitz Z."/>
            <person name="Cohen O."/>
            <person name="Gilbert J.A."/>
            <person name="Pupko T."/>
            <person name="Shuman H.A."/>
            <person name="Segal G."/>
        </authorList>
    </citation>
    <scope>NUCLEOTIDE SEQUENCE [LARGE SCALE GENOMIC DNA]</scope>
    <source>
        <strain evidence="14 15">Bercovier 4</strain>
    </source>
</reference>
<comment type="caution">
    <text evidence="10">Lacks conserved residue(s) required for the propagation of feature annotation.</text>
</comment>
<dbReference type="PANTHER" id="PTHR11088">
    <property type="entry name" value="TRNA DIMETHYLALLYLTRANSFERASE"/>
    <property type="match status" value="1"/>
</dbReference>
<dbReference type="InterPro" id="IPR018022">
    <property type="entry name" value="IPT"/>
</dbReference>
<evidence type="ECO:0000256" key="5">
    <source>
        <dbReference type="ARBA" id="ARBA00022694"/>
    </source>
</evidence>
<comment type="caution">
    <text evidence="14">The sequence shown here is derived from an EMBL/GenBank/DDBJ whole genome shotgun (WGS) entry which is preliminary data.</text>
</comment>
<evidence type="ECO:0000256" key="6">
    <source>
        <dbReference type="ARBA" id="ARBA00022741"/>
    </source>
</evidence>
<keyword evidence="15" id="KW-1185">Reference proteome</keyword>
<evidence type="ECO:0000256" key="4">
    <source>
        <dbReference type="ARBA" id="ARBA00022679"/>
    </source>
</evidence>
<keyword evidence="7 10" id="KW-0067">ATP-binding</keyword>
<dbReference type="GO" id="GO:0006400">
    <property type="term" value="P:tRNA modification"/>
    <property type="evidence" value="ECO:0007669"/>
    <property type="project" value="TreeGrafter"/>
</dbReference>
<feature type="region of interest" description="Interaction with substrate tRNA" evidence="10">
    <location>
        <begin position="35"/>
        <end position="38"/>
    </location>
</feature>
<evidence type="ECO:0000256" key="8">
    <source>
        <dbReference type="ARBA" id="ARBA00022842"/>
    </source>
</evidence>